<keyword evidence="3" id="KW-1185">Reference proteome</keyword>
<gene>
    <name evidence="2" type="ORF">BPA01_43170</name>
</gene>
<comment type="caution">
    <text evidence="2">The sequence shown here is derived from an EMBL/GenBank/DDBJ whole genome shotgun (WGS) entry which is preliminary data.</text>
</comment>
<dbReference type="EMBL" id="BJMH01000026">
    <property type="protein sequence ID" value="GEB34737.1"/>
    <property type="molecule type" value="Genomic_DNA"/>
</dbReference>
<feature type="transmembrane region" description="Helical" evidence="1">
    <location>
        <begin position="26"/>
        <end position="44"/>
    </location>
</feature>
<dbReference type="AlphaFoldDB" id="A0A4Y3PN34"/>
<sequence>MLWAISGLLFSFLAMGVFHLKYGNRTQGIVALFFGIVVYSFWLADFVRA</sequence>
<evidence type="ECO:0000313" key="3">
    <source>
        <dbReference type="Proteomes" id="UP000316882"/>
    </source>
</evidence>
<evidence type="ECO:0000256" key="1">
    <source>
        <dbReference type="SAM" id="Phobius"/>
    </source>
</evidence>
<proteinExistence type="predicted"/>
<reference evidence="2 3" key="1">
    <citation type="submission" date="2019-06" db="EMBL/GenBank/DDBJ databases">
        <title>Whole genome shotgun sequence of Brevibacillus parabrevis NBRC 12334.</title>
        <authorList>
            <person name="Hosoyama A."/>
            <person name="Uohara A."/>
            <person name="Ohji S."/>
            <person name="Ichikawa N."/>
        </authorList>
    </citation>
    <scope>NUCLEOTIDE SEQUENCE [LARGE SCALE GENOMIC DNA]</scope>
    <source>
        <strain evidence="2 3">NBRC 12334</strain>
    </source>
</reference>
<keyword evidence="1" id="KW-0812">Transmembrane</keyword>
<accession>A0A4Y3PN34</accession>
<keyword evidence="1" id="KW-1133">Transmembrane helix</keyword>
<evidence type="ECO:0000313" key="2">
    <source>
        <dbReference type="EMBL" id="GEB34737.1"/>
    </source>
</evidence>
<keyword evidence="1" id="KW-0472">Membrane</keyword>
<name>A0A4Y3PN34_BREPA</name>
<dbReference type="Proteomes" id="UP000316882">
    <property type="component" value="Unassembled WGS sequence"/>
</dbReference>
<organism evidence="2 3">
    <name type="scientific">Brevibacillus parabrevis</name>
    <dbReference type="NCBI Taxonomy" id="54914"/>
    <lineage>
        <taxon>Bacteria</taxon>
        <taxon>Bacillati</taxon>
        <taxon>Bacillota</taxon>
        <taxon>Bacilli</taxon>
        <taxon>Bacillales</taxon>
        <taxon>Paenibacillaceae</taxon>
        <taxon>Brevibacillus</taxon>
    </lineage>
</organism>
<protein>
    <submittedName>
        <fullName evidence="2">Uncharacterized protein</fullName>
    </submittedName>
</protein>